<dbReference type="AlphaFoldDB" id="A0A1Y2BJ51"/>
<dbReference type="EMBL" id="MCOG01000157">
    <property type="protein sequence ID" value="ORY34135.1"/>
    <property type="molecule type" value="Genomic_DNA"/>
</dbReference>
<evidence type="ECO:0000256" key="1">
    <source>
        <dbReference type="ARBA" id="ARBA00022786"/>
    </source>
</evidence>
<dbReference type="PROSITE" id="PS50127">
    <property type="entry name" value="UBC_2"/>
    <property type="match status" value="1"/>
</dbReference>
<dbReference type="PANTHER" id="PTHR24067">
    <property type="entry name" value="UBIQUITIN-CONJUGATING ENZYME E2"/>
    <property type="match status" value="1"/>
</dbReference>
<dbReference type="Gene3D" id="3.10.110.10">
    <property type="entry name" value="Ubiquitin Conjugating Enzyme"/>
    <property type="match status" value="1"/>
</dbReference>
<keyword evidence="2" id="KW-0812">Transmembrane</keyword>
<name>A0A1Y2BJ51_9FUNG</name>
<dbReference type="FunFam" id="3.10.110.10:FF:000086">
    <property type="entry name" value="Ubiquitin-conjugating enzyme E2 J1"/>
    <property type="match status" value="1"/>
</dbReference>
<dbReference type="OrthoDB" id="1158011at2759"/>
<dbReference type="SMART" id="SM00212">
    <property type="entry name" value="UBCc"/>
    <property type="match status" value="1"/>
</dbReference>
<sequence>ATKRLMKEYAEIQSSPNYQYTAAPLEDNIFDWHFTIRGPEDSEFENGIYHGRIVLPPQYPYKPPSIYFLTPNGRFELGKKICLSITGYHPETWLPAWGIRTALIALISFMTTEGKDAVGALDYTPEERRVIICLLYILNIIINNFLYIFVF</sequence>
<keyword evidence="1" id="KW-0833">Ubl conjugation pathway</keyword>
<protein>
    <submittedName>
        <fullName evidence="4">UBC-like protein</fullName>
    </submittedName>
</protein>
<keyword evidence="2" id="KW-1133">Transmembrane helix</keyword>
<dbReference type="CDD" id="cd23799">
    <property type="entry name" value="UBCc_UBE2J"/>
    <property type="match status" value="1"/>
</dbReference>
<evidence type="ECO:0000313" key="5">
    <source>
        <dbReference type="Proteomes" id="UP000193920"/>
    </source>
</evidence>
<accession>A0A1Y2BJ51</accession>
<evidence type="ECO:0000259" key="3">
    <source>
        <dbReference type="PROSITE" id="PS50127"/>
    </source>
</evidence>
<dbReference type="STRING" id="1754190.A0A1Y2BJ51"/>
<evidence type="ECO:0000256" key="2">
    <source>
        <dbReference type="SAM" id="Phobius"/>
    </source>
</evidence>
<dbReference type="Pfam" id="PF00179">
    <property type="entry name" value="UQ_con"/>
    <property type="match status" value="1"/>
</dbReference>
<gene>
    <name evidence="4" type="ORF">LY90DRAFT_422466</name>
</gene>
<feature type="non-terminal residue" evidence="4">
    <location>
        <position position="1"/>
    </location>
</feature>
<organism evidence="4 5">
    <name type="scientific">Neocallimastix californiae</name>
    <dbReference type="NCBI Taxonomy" id="1754190"/>
    <lineage>
        <taxon>Eukaryota</taxon>
        <taxon>Fungi</taxon>
        <taxon>Fungi incertae sedis</taxon>
        <taxon>Chytridiomycota</taxon>
        <taxon>Chytridiomycota incertae sedis</taxon>
        <taxon>Neocallimastigomycetes</taxon>
        <taxon>Neocallimastigales</taxon>
        <taxon>Neocallimastigaceae</taxon>
        <taxon>Neocallimastix</taxon>
    </lineage>
</organism>
<dbReference type="InterPro" id="IPR016135">
    <property type="entry name" value="UBQ-conjugating_enzyme/RWD"/>
</dbReference>
<dbReference type="SUPFAM" id="SSF54495">
    <property type="entry name" value="UBC-like"/>
    <property type="match status" value="1"/>
</dbReference>
<evidence type="ECO:0000313" key="4">
    <source>
        <dbReference type="EMBL" id="ORY34135.1"/>
    </source>
</evidence>
<keyword evidence="2" id="KW-0472">Membrane</keyword>
<dbReference type="Proteomes" id="UP000193920">
    <property type="component" value="Unassembled WGS sequence"/>
</dbReference>
<dbReference type="InterPro" id="IPR000608">
    <property type="entry name" value="UBC"/>
</dbReference>
<feature type="transmembrane region" description="Helical" evidence="2">
    <location>
        <begin position="130"/>
        <end position="150"/>
    </location>
</feature>
<comment type="caution">
    <text evidence="4">The sequence shown here is derived from an EMBL/GenBank/DDBJ whole genome shotgun (WGS) entry which is preliminary data.</text>
</comment>
<dbReference type="InterPro" id="IPR050113">
    <property type="entry name" value="Ub_conjugating_enzyme"/>
</dbReference>
<feature type="domain" description="UBC core" evidence="3">
    <location>
        <begin position="1"/>
        <end position="149"/>
    </location>
</feature>
<keyword evidence="5" id="KW-1185">Reference proteome</keyword>
<proteinExistence type="predicted"/>
<reference evidence="4 5" key="1">
    <citation type="submission" date="2016-08" db="EMBL/GenBank/DDBJ databases">
        <title>A Parts List for Fungal Cellulosomes Revealed by Comparative Genomics.</title>
        <authorList>
            <consortium name="DOE Joint Genome Institute"/>
            <person name="Haitjema C.H."/>
            <person name="Gilmore S.P."/>
            <person name="Henske J.K."/>
            <person name="Solomon K.V."/>
            <person name="De Groot R."/>
            <person name="Kuo A."/>
            <person name="Mondo S.J."/>
            <person name="Salamov A.A."/>
            <person name="Labutti K."/>
            <person name="Zhao Z."/>
            <person name="Chiniquy J."/>
            <person name="Barry K."/>
            <person name="Brewer H.M."/>
            <person name="Purvine S.O."/>
            <person name="Wright A.T."/>
            <person name="Boxma B."/>
            <person name="Van Alen T."/>
            <person name="Hackstein J.H."/>
            <person name="Baker S.E."/>
            <person name="Grigoriev I.V."/>
            <person name="O'Malley M.A."/>
        </authorList>
    </citation>
    <scope>NUCLEOTIDE SEQUENCE [LARGE SCALE GENOMIC DNA]</scope>
    <source>
        <strain evidence="4 5">G1</strain>
    </source>
</reference>